<comment type="caution">
    <text evidence="2">The sequence shown here is derived from an EMBL/GenBank/DDBJ whole genome shotgun (WGS) entry which is preliminary data.</text>
</comment>
<dbReference type="InterPro" id="IPR025992">
    <property type="entry name" value="Haem-bd"/>
</dbReference>
<keyword evidence="3" id="KW-1185">Reference proteome</keyword>
<dbReference type="Pfam" id="PF14376">
    <property type="entry name" value="Haem_bd"/>
    <property type="match status" value="1"/>
</dbReference>
<dbReference type="EMBL" id="BMLV01000002">
    <property type="protein sequence ID" value="GGP04060.1"/>
    <property type="molecule type" value="Genomic_DNA"/>
</dbReference>
<accession>A0ABQ2NKM9</accession>
<sequence length="149" mass="17501">MKKVIFWILGIFVAIQLIPIDRTNKPVDKTQNFVDVIKPPKEVVQILKNACYDCHSNEVKYPKYAYVAPISWSVKHHINEGRERVNFSIWTTYNTDQKNHIIDDIMETVESKEMPLKGYLPMHPEADLTDAQRKVFNDYFKQLQKSGKF</sequence>
<protein>
    <submittedName>
        <fullName evidence="2">Heme-binding protein</fullName>
    </submittedName>
</protein>
<reference evidence="3" key="1">
    <citation type="journal article" date="2019" name="Int. J. Syst. Evol. Microbiol.">
        <title>The Global Catalogue of Microorganisms (GCM) 10K type strain sequencing project: providing services to taxonomists for standard genome sequencing and annotation.</title>
        <authorList>
            <consortium name="The Broad Institute Genomics Platform"/>
            <consortium name="The Broad Institute Genome Sequencing Center for Infectious Disease"/>
            <person name="Wu L."/>
            <person name="Ma J."/>
        </authorList>
    </citation>
    <scope>NUCLEOTIDE SEQUENCE [LARGE SCALE GENOMIC DNA]</scope>
    <source>
        <strain evidence="3">CGMCC 1.7656</strain>
    </source>
</reference>
<dbReference type="Proteomes" id="UP000620064">
    <property type="component" value="Unassembled WGS sequence"/>
</dbReference>
<name>A0ABQ2NKM9_9FLAO</name>
<proteinExistence type="predicted"/>
<gene>
    <name evidence="2" type="ORF">GCM10010992_14860</name>
</gene>
<dbReference type="RefSeq" id="WP_188617440.1">
    <property type="nucleotide sequence ID" value="NZ_BMLV01000002.1"/>
</dbReference>
<evidence type="ECO:0000259" key="1">
    <source>
        <dbReference type="SMART" id="SM01235"/>
    </source>
</evidence>
<feature type="domain" description="Haem-binding" evidence="1">
    <location>
        <begin position="9"/>
        <end position="144"/>
    </location>
</feature>
<evidence type="ECO:0000313" key="2">
    <source>
        <dbReference type="EMBL" id="GGP04060.1"/>
    </source>
</evidence>
<organism evidence="2 3">
    <name type="scientific">Cloacibacterium rupense</name>
    <dbReference type="NCBI Taxonomy" id="517423"/>
    <lineage>
        <taxon>Bacteria</taxon>
        <taxon>Pseudomonadati</taxon>
        <taxon>Bacteroidota</taxon>
        <taxon>Flavobacteriia</taxon>
        <taxon>Flavobacteriales</taxon>
        <taxon>Weeksellaceae</taxon>
    </lineage>
</organism>
<dbReference type="SMART" id="SM01235">
    <property type="entry name" value="Haem_bd"/>
    <property type="match status" value="1"/>
</dbReference>
<evidence type="ECO:0000313" key="3">
    <source>
        <dbReference type="Proteomes" id="UP000620064"/>
    </source>
</evidence>